<dbReference type="InterPro" id="IPR019405">
    <property type="entry name" value="Lactonase_7-beta_prop"/>
</dbReference>
<keyword evidence="2" id="KW-0732">Signal</keyword>
<evidence type="ECO:0000313" key="4">
    <source>
        <dbReference type="Proteomes" id="UP000224854"/>
    </source>
</evidence>
<accession>A0A2C5XIZ6</accession>
<evidence type="ECO:0000256" key="1">
    <source>
        <dbReference type="ARBA" id="ARBA00005564"/>
    </source>
</evidence>
<protein>
    <recommendedName>
        <fullName evidence="5">6-phosphogluconolactonase</fullName>
    </recommendedName>
</protein>
<dbReference type="Pfam" id="PF10282">
    <property type="entry name" value="Lactonase"/>
    <property type="match status" value="1"/>
</dbReference>
<dbReference type="EMBL" id="NJEU01000452">
    <property type="protein sequence ID" value="PHH74129.1"/>
    <property type="molecule type" value="Genomic_DNA"/>
</dbReference>
<dbReference type="SUPFAM" id="SSF51004">
    <property type="entry name" value="C-terminal (heme d1) domain of cytochrome cd1-nitrite reductase"/>
    <property type="match status" value="1"/>
</dbReference>
<reference evidence="3 4" key="1">
    <citation type="submission" date="2017-06" db="EMBL/GenBank/DDBJ databases">
        <title>Ant-infecting Ophiocordyceps genomes reveal a high diversity of potential behavioral manipulation genes and a possible major role for enterotoxins.</title>
        <authorList>
            <person name="De Bekker C."/>
            <person name="Evans H.C."/>
            <person name="Brachmann A."/>
            <person name="Hughes D.P."/>
        </authorList>
    </citation>
    <scope>NUCLEOTIDE SEQUENCE [LARGE SCALE GENOMIC DNA]</scope>
    <source>
        <strain evidence="3 4">1348a</strain>
    </source>
</reference>
<dbReference type="OrthoDB" id="9972196at2759"/>
<dbReference type="PANTHER" id="PTHR30344">
    <property type="entry name" value="6-PHOSPHOGLUCONOLACTONASE-RELATED"/>
    <property type="match status" value="1"/>
</dbReference>
<evidence type="ECO:0000313" key="3">
    <source>
        <dbReference type="EMBL" id="PHH74129.1"/>
    </source>
</evidence>
<dbReference type="GO" id="GO:0017057">
    <property type="term" value="F:6-phosphogluconolactonase activity"/>
    <property type="evidence" value="ECO:0007669"/>
    <property type="project" value="TreeGrafter"/>
</dbReference>
<evidence type="ECO:0008006" key="5">
    <source>
        <dbReference type="Google" id="ProtNLM"/>
    </source>
</evidence>
<dbReference type="Proteomes" id="UP000224854">
    <property type="component" value="Unassembled WGS sequence"/>
</dbReference>
<dbReference type="InterPro" id="IPR050282">
    <property type="entry name" value="Cycloisomerase_2"/>
</dbReference>
<name>A0A2C5XIZ6_9HYPO</name>
<feature type="chain" id="PRO_5013287808" description="6-phosphogluconolactonase" evidence="2">
    <location>
        <begin position="22"/>
        <end position="408"/>
    </location>
</feature>
<comment type="similarity">
    <text evidence="1">Belongs to the cycloisomerase 2 family.</text>
</comment>
<organism evidence="3 4">
    <name type="scientific">Ophiocordyceps australis</name>
    <dbReference type="NCBI Taxonomy" id="1399860"/>
    <lineage>
        <taxon>Eukaryota</taxon>
        <taxon>Fungi</taxon>
        <taxon>Dikarya</taxon>
        <taxon>Ascomycota</taxon>
        <taxon>Pezizomycotina</taxon>
        <taxon>Sordariomycetes</taxon>
        <taxon>Hypocreomycetidae</taxon>
        <taxon>Hypocreales</taxon>
        <taxon>Ophiocordycipitaceae</taxon>
        <taxon>Ophiocordyceps</taxon>
    </lineage>
</organism>
<gene>
    <name evidence="3" type="ORF">CDD82_5093</name>
</gene>
<dbReference type="InterPro" id="IPR015943">
    <property type="entry name" value="WD40/YVTN_repeat-like_dom_sf"/>
</dbReference>
<feature type="signal peptide" evidence="2">
    <location>
        <begin position="1"/>
        <end position="21"/>
    </location>
</feature>
<evidence type="ECO:0000256" key="2">
    <source>
        <dbReference type="SAM" id="SignalP"/>
    </source>
</evidence>
<dbReference type="AlphaFoldDB" id="A0A2C5XIZ6"/>
<proteinExistence type="inferred from homology"/>
<comment type="caution">
    <text evidence="3">The sequence shown here is derived from an EMBL/GenBank/DDBJ whole genome shotgun (WGS) entry which is preliminary data.</text>
</comment>
<dbReference type="PANTHER" id="PTHR30344:SF1">
    <property type="entry name" value="6-PHOSPHOGLUCONOLACTONASE"/>
    <property type="match status" value="1"/>
</dbReference>
<sequence length="408" mass="43221">MAARLVKTWAMLTLLLGGVDGQQQVATLVYVSSYSGNMTTLALEAMTSSARGISGGMVQLQPVDVTDGCGASPSFLTLDAQRRIVFCVNEDLDGGRGSLGILETRCGGRLTPRTQVESGAGPVFSALFEHGRGLAVANYAASSISTFDVSSPCQPSLVATQAFALDKPGPVPDRQSAPRPHQAIVDPTGRFLAVPDLGADVVRLFHLGKDLRPRPAGHVAVKPGSGPRHAAFVHLGHATFMYLVNELSNTIDGFRVTYSGHDAIHMEPIFTMGTHGGKEGVESNHVFASEIVISPDKRFVIVSSRNESALSIPNFDASDPPPLVSDPLINFRIDPQSGALHLLQDNVPAGGRFPRHFSLNRDGSLLAVGLQLDSRVAFIQRDAASGEIGNFVAYADVAGQVTSVIFDD</sequence>
<dbReference type="InterPro" id="IPR011048">
    <property type="entry name" value="Haem_d1_sf"/>
</dbReference>
<keyword evidence="4" id="KW-1185">Reference proteome</keyword>
<dbReference type="Gene3D" id="2.130.10.10">
    <property type="entry name" value="YVTN repeat-like/Quinoprotein amine dehydrogenase"/>
    <property type="match status" value="1"/>
</dbReference>